<dbReference type="Proteomes" id="UP001433508">
    <property type="component" value="Unassembled WGS sequence"/>
</dbReference>
<comment type="caution">
    <text evidence="1">The sequence shown here is derived from an EMBL/GenBank/DDBJ whole genome shotgun (WGS) entry which is preliminary data.</text>
</comment>
<keyword evidence="1" id="KW-0378">Hydrolase</keyword>
<accession>A0ACC3SQQ4</accession>
<organism evidence="1 2">
    <name type="scientific">Lipomyces kononenkoae</name>
    <name type="common">Yeast</name>
    <dbReference type="NCBI Taxonomy" id="34357"/>
    <lineage>
        <taxon>Eukaryota</taxon>
        <taxon>Fungi</taxon>
        <taxon>Dikarya</taxon>
        <taxon>Ascomycota</taxon>
        <taxon>Saccharomycotina</taxon>
        <taxon>Lipomycetes</taxon>
        <taxon>Lipomycetales</taxon>
        <taxon>Lipomycetaceae</taxon>
        <taxon>Lipomyces</taxon>
    </lineage>
</organism>
<proteinExistence type="predicted"/>
<evidence type="ECO:0000313" key="2">
    <source>
        <dbReference type="Proteomes" id="UP001433508"/>
    </source>
</evidence>
<reference evidence="2" key="1">
    <citation type="journal article" date="2024" name="Front. Bioeng. Biotechnol.">
        <title>Genome-scale model development and genomic sequencing of the oleaginous clade Lipomyces.</title>
        <authorList>
            <person name="Czajka J.J."/>
            <person name="Han Y."/>
            <person name="Kim J."/>
            <person name="Mondo S.J."/>
            <person name="Hofstad B.A."/>
            <person name="Robles A."/>
            <person name="Haridas S."/>
            <person name="Riley R."/>
            <person name="LaButti K."/>
            <person name="Pangilinan J."/>
            <person name="Andreopoulos W."/>
            <person name="Lipzen A."/>
            <person name="Yan J."/>
            <person name="Wang M."/>
            <person name="Ng V."/>
            <person name="Grigoriev I.V."/>
            <person name="Spatafora J.W."/>
            <person name="Magnuson J.K."/>
            <person name="Baker S.E."/>
            <person name="Pomraning K.R."/>
        </authorList>
    </citation>
    <scope>NUCLEOTIDE SEQUENCE [LARGE SCALE GENOMIC DNA]</scope>
    <source>
        <strain evidence="2">CBS 7786</strain>
    </source>
</reference>
<dbReference type="EMBL" id="MU971542">
    <property type="protein sequence ID" value="KAK9233959.1"/>
    <property type="molecule type" value="Genomic_DNA"/>
</dbReference>
<keyword evidence="2" id="KW-1185">Reference proteome</keyword>
<sequence>MAPNRSLGRDVHFYDISNPDYALGGLQLTPSFTERTFYFALGILVISASPYDVYLRGTDVPLTPTDDPLRPGKYDIKPTSPHGRIFITSERCITRVLSHTISGRDEKFRRAVRDRDGKCVITGVVNPQRRVDLDNWSSYHAAHIFPLSGEEWFIANGFSRWITNREEGHDTGINSCQNGLLMLSNIHEQFDNFSISINPDDDYRIVTFADDLFNVGGRQLDPVCRDPDSERSARAELLRWHFRQAVLANMRGAGEPIFEADFPPGSDMVGEILSGPQASQRMEAELSSRLNGLSVS</sequence>
<keyword evidence="1" id="KW-0540">Nuclease</keyword>
<gene>
    <name evidence="1" type="ORF">V1525DRAFT_391926</name>
</gene>
<keyword evidence="1" id="KW-0255">Endonuclease</keyword>
<name>A0ACC3SQQ4_LIPKO</name>
<evidence type="ECO:0000313" key="1">
    <source>
        <dbReference type="EMBL" id="KAK9233959.1"/>
    </source>
</evidence>
<protein>
    <submittedName>
        <fullName evidence="1">HNH endonuclease-domain-containing protein</fullName>
    </submittedName>
</protein>